<keyword evidence="2" id="KW-0456">Lyase</keyword>
<reference evidence="6" key="1">
    <citation type="submission" date="2021-01" db="EMBL/GenBank/DDBJ databases">
        <authorList>
            <person name="Eckstrom K.M.E."/>
        </authorList>
    </citation>
    <scope>NUCLEOTIDE SEQUENCE</scope>
    <source>
        <strain evidence="6">UVCC 0001</strain>
    </source>
</reference>
<evidence type="ECO:0000256" key="3">
    <source>
        <dbReference type="SAM" id="MobiDB-lite"/>
    </source>
</evidence>
<dbReference type="AlphaFoldDB" id="A0AAD9ILB6"/>
<dbReference type="PROSITE" id="PS00018">
    <property type="entry name" value="EF_HAND_1"/>
    <property type="match status" value="1"/>
</dbReference>
<dbReference type="PANTHER" id="PTHR10067">
    <property type="entry name" value="PHOSPHATIDYLSERINE DECARBOXYLASE"/>
    <property type="match status" value="1"/>
</dbReference>
<comment type="caution">
    <text evidence="6">The sequence shown here is derived from an EMBL/GenBank/DDBJ whole genome shotgun (WGS) entry which is preliminary data.</text>
</comment>
<dbReference type="GO" id="GO:0004609">
    <property type="term" value="F:phosphatidylserine decarboxylase activity"/>
    <property type="evidence" value="ECO:0007669"/>
    <property type="project" value="InterPro"/>
</dbReference>
<keyword evidence="4" id="KW-1133">Transmembrane helix</keyword>
<dbReference type="GO" id="GO:0008654">
    <property type="term" value="P:phospholipid biosynthetic process"/>
    <property type="evidence" value="ECO:0007669"/>
    <property type="project" value="InterPro"/>
</dbReference>
<gene>
    <name evidence="6" type="ORF">QBZ16_002976</name>
</gene>
<sequence>MFRKVSHLLRRKRGDLGRRGSRLHLDDAQEVEESKASLVQAKLPTQYFPDGPGEVSQASTFGLLTLTLHEAQMLSSHKDRPYFAVLSVGSQTLTSRRARAGSNEDVTLVWEASAHFILQKDGPTRARVAIYRGGKYKGALNNYLECWCTVDLASFFPGDDGEQEADAPGAQDDGVATEWLDLAAAGPDGLPVHCGRLKISAAASTPRQLESQLWTRLLPLADFDGDGQLTLPEFELLMQAFGAEVAAELVHDLWRAVSGSGPDAFDEDCRVPIPRLAEGMARAHARGELSVFMRRCPVDGAILTPGEDLANLLYISLALDRDVAGGYSTAQQATRAWMLRMTEWLSQPLAGTPSALVRGNRYAVGGLRRGSAAAHVLVVDRASRVVVEEKLATVLTLAMRNMYQSRVGRVLMREGFFSHLKTMTEHKGRYMDSPESAKEIPVFIKIFKDDLNLAEINDPLDSFKTFNEFFYRTLRPGSRPIALADNDSVIVSCADCRLIVYENLQEATRFWIKGSRFSIAGLLGQAGRVCEESEGSDRRLDTPSASGHLSELSLDTDGAAAEADPAPPDYHRFHAPLGGTVLGITDIPGCYYTVNPIAIHSEFANVFTENRRAVLWLETPAFGVVAFVAVGATLVGSILWSVAPGDRVRKGDELGCFAFGGSTCVLLVPDAHPVIWDTDLLDYGRASLETLVKVGERVGVHAGSGLEAPEEERAAVHSKTAAATAGVAPLEEREGAAADEAGEGALGYASPVDSPRAWESWQHGSSSGHSSGLEDDDSYLST</sequence>
<dbReference type="Pfam" id="PF02666">
    <property type="entry name" value="PS_Dcarbxylase"/>
    <property type="match status" value="1"/>
</dbReference>
<name>A0AAD9ILB6_PROWI</name>
<dbReference type="Proteomes" id="UP001255856">
    <property type="component" value="Unassembled WGS sequence"/>
</dbReference>
<evidence type="ECO:0000256" key="2">
    <source>
        <dbReference type="ARBA" id="ARBA00023239"/>
    </source>
</evidence>
<dbReference type="InterPro" id="IPR002048">
    <property type="entry name" value="EF_hand_dom"/>
</dbReference>
<dbReference type="GO" id="GO:0005509">
    <property type="term" value="F:calcium ion binding"/>
    <property type="evidence" value="ECO:0007669"/>
    <property type="project" value="InterPro"/>
</dbReference>
<keyword evidence="1" id="KW-0210">Decarboxylase</keyword>
<evidence type="ECO:0000259" key="5">
    <source>
        <dbReference type="PROSITE" id="PS50222"/>
    </source>
</evidence>
<dbReference type="PROSITE" id="PS50222">
    <property type="entry name" value="EF_HAND_2"/>
    <property type="match status" value="1"/>
</dbReference>
<keyword evidence="7" id="KW-1185">Reference proteome</keyword>
<keyword evidence="4" id="KW-0472">Membrane</keyword>
<organism evidence="6 7">
    <name type="scientific">Prototheca wickerhamii</name>
    <dbReference type="NCBI Taxonomy" id="3111"/>
    <lineage>
        <taxon>Eukaryota</taxon>
        <taxon>Viridiplantae</taxon>
        <taxon>Chlorophyta</taxon>
        <taxon>core chlorophytes</taxon>
        <taxon>Trebouxiophyceae</taxon>
        <taxon>Chlorellales</taxon>
        <taxon>Chlorellaceae</taxon>
        <taxon>Prototheca</taxon>
    </lineage>
</organism>
<keyword evidence="4" id="KW-0812">Transmembrane</keyword>
<accession>A0AAD9ILB6</accession>
<feature type="region of interest" description="Disordered" evidence="3">
    <location>
        <begin position="722"/>
        <end position="782"/>
    </location>
</feature>
<dbReference type="PANTHER" id="PTHR10067:SF17">
    <property type="entry name" value="PHOSPHATIDYLSERINE DECARBOXYLASE PROENZYME 2"/>
    <property type="match status" value="1"/>
</dbReference>
<protein>
    <recommendedName>
        <fullName evidence="5">EF-hand domain-containing protein</fullName>
    </recommendedName>
</protein>
<proteinExistence type="predicted"/>
<evidence type="ECO:0000256" key="4">
    <source>
        <dbReference type="SAM" id="Phobius"/>
    </source>
</evidence>
<dbReference type="InterPro" id="IPR018247">
    <property type="entry name" value="EF_Hand_1_Ca_BS"/>
</dbReference>
<feature type="domain" description="EF-hand" evidence="5">
    <location>
        <begin position="209"/>
        <end position="244"/>
    </location>
</feature>
<evidence type="ECO:0000313" key="6">
    <source>
        <dbReference type="EMBL" id="KAK2079285.1"/>
    </source>
</evidence>
<feature type="transmembrane region" description="Helical" evidence="4">
    <location>
        <begin position="621"/>
        <end position="643"/>
    </location>
</feature>
<dbReference type="EMBL" id="JASFZW010000003">
    <property type="protein sequence ID" value="KAK2079285.1"/>
    <property type="molecule type" value="Genomic_DNA"/>
</dbReference>
<dbReference type="InterPro" id="IPR003817">
    <property type="entry name" value="PS_Dcarbxylase"/>
</dbReference>
<feature type="compositionally biased region" description="Acidic residues" evidence="3">
    <location>
        <begin position="773"/>
        <end position="782"/>
    </location>
</feature>
<evidence type="ECO:0000313" key="7">
    <source>
        <dbReference type="Proteomes" id="UP001255856"/>
    </source>
</evidence>
<evidence type="ECO:0000256" key="1">
    <source>
        <dbReference type="ARBA" id="ARBA00022793"/>
    </source>
</evidence>